<keyword evidence="4" id="KW-0804">Transcription</keyword>
<dbReference type="RefSeq" id="WP_209744308.1">
    <property type="nucleotide sequence ID" value="NZ_JBHSMH010000111.1"/>
</dbReference>
<dbReference type="PANTHER" id="PTHR47506:SF1">
    <property type="entry name" value="HTH-TYPE TRANSCRIPTIONAL REGULATOR YJDC"/>
    <property type="match status" value="1"/>
</dbReference>
<comment type="caution">
    <text evidence="7">The sequence shown here is derived from an EMBL/GenBank/DDBJ whole genome shotgun (WGS) entry which is preliminary data.</text>
</comment>
<dbReference type="InterPro" id="IPR001647">
    <property type="entry name" value="HTH_TetR"/>
</dbReference>
<evidence type="ECO:0000313" key="7">
    <source>
        <dbReference type="EMBL" id="MFC5471848.1"/>
    </source>
</evidence>
<evidence type="ECO:0000256" key="4">
    <source>
        <dbReference type="ARBA" id="ARBA00023163"/>
    </source>
</evidence>
<keyword evidence="1" id="KW-0678">Repressor</keyword>
<proteinExistence type="predicted"/>
<feature type="DNA-binding region" description="H-T-H motif" evidence="5">
    <location>
        <begin position="34"/>
        <end position="53"/>
    </location>
</feature>
<dbReference type="PRINTS" id="PR00455">
    <property type="entry name" value="HTHTETR"/>
</dbReference>
<name>A0ABW0M4J2_9BACL</name>
<protein>
    <submittedName>
        <fullName evidence="7">TetR/AcrR family transcriptional regulator</fullName>
    </submittedName>
</protein>
<dbReference type="InterPro" id="IPR039538">
    <property type="entry name" value="BetI_C"/>
</dbReference>
<dbReference type="Proteomes" id="UP001596105">
    <property type="component" value="Unassembled WGS sequence"/>
</dbReference>
<evidence type="ECO:0000256" key="5">
    <source>
        <dbReference type="PROSITE-ProRule" id="PRU00335"/>
    </source>
</evidence>
<dbReference type="Gene3D" id="1.10.357.10">
    <property type="entry name" value="Tetracycline Repressor, domain 2"/>
    <property type="match status" value="1"/>
</dbReference>
<dbReference type="InterPro" id="IPR009057">
    <property type="entry name" value="Homeodomain-like_sf"/>
</dbReference>
<accession>A0ABW0M4J2</accession>
<evidence type="ECO:0000259" key="6">
    <source>
        <dbReference type="PROSITE" id="PS50977"/>
    </source>
</evidence>
<dbReference type="InterPro" id="IPR036271">
    <property type="entry name" value="Tet_transcr_reg_TetR-rel_C_sf"/>
</dbReference>
<gene>
    <name evidence="7" type="ORF">ACFPPD_24530</name>
</gene>
<dbReference type="SUPFAM" id="SSF48498">
    <property type="entry name" value="Tetracyclin repressor-like, C-terminal domain"/>
    <property type="match status" value="1"/>
</dbReference>
<dbReference type="EMBL" id="JBHSMH010000111">
    <property type="protein sequence ID" value="MFC5471848.1"/>
    <property type="molecule type" value="Genomic_DNA"/>
</dbReference>
<evidence type="ECO:0000313" key="8">
    <source>
        <dbReference type="Proteomes" id="UP001596105"/>
    </source>
</evidence>
<dbReference type="PROSITE" id="PS50977">
    <property type="entry name" value="HTH_TETR_2"/>
    <property type="match status" value="1"/>
</dbReference>
<dbReference type="Pfam" id="PF00440">
    <property type="entry name" value="TetR_N"/>
    <property type="match status" value="1"/>
</dbReference>
<feature type="domain" description="HTH tetR-type" evidence="6">
    <location>
        <begin position="11"/>
        <end position="71"/>
    </location>
</feature>
<dbReference type="Pfam" id="PF13977">
    <property type="entry name" value="TetR_C_6"/>
    <property type="match status" value="1"/>
</dbReference>
<evidence type="ECO:0000256" key="3">
    <source>
        <dbReference type="ARBA" id="ARBA00023125"/>
    </source>
</evidence>
<dbReference type="SUPFAM" id="SSF46689">
    <property type="entry name" value="Homeodomain-like"/>
    <property type="match status" value="1"/>
</dbReference>
<sequence length="201" mass="23265">MKKNKFQLKREATYRKLIEAADKCFLEKGFAATTIGDIVAITGHTNGAFYGHFESKEQLFLHILDYRQELSSGWTETPKQYRPENTTLEEVVTISVMRLQEMLKGNENFKNWILVLVDFYMQTKHKPELHSVLKNKYQEWVAGIANFIDALKEQGWVSQDKDSHQIAKLVLAYNDGFSVNWVLFEGPDPQSYIQGLVRLLS</sequence>
<reference evidence="8" key="1">
    <citation type="journal article" date="2019" name="Int. J. Syst. Evol. Microbiol.">
        <title>The Global Catalogue of Microorganisms (GCM) 10K type strain sequencing project: providing services to taxonomists for standard genome sequencing and annotation.</title>
        <authorList>
            <consortium name="The Broad Institute Genomics Platform"/>
            <consortium name="The Broad Institute Genome Sequencing Center for Infectious Disease"/>
            <person name="Wu L."/>
            <person name="Ma J."/>
        </authorList>
    </citation>
    <scope>NUCLEOTIDE SEQUENCE [LARGE SCALE GENOMIC DNA]</scope>
    <source>
        <strain evidence="8">CCUG 57113</strain>
    </source>
</reference>
<dbReference type="PANTHER" id="PTHR47506">
    <property type="entry name" value="TRANSCRIPTIONAL REGULATORY PROTEIN"/>
    <property type="match status" value="1"/>
</dbReference>
<dbReference type="Gene3D" id="1.10.10.60">
    <property type="entry name" value="Homeodomain-like"/>
    <property type="match status" value="1"/>
</dbReference>
<keyword evidence="3 5" id="KW-0238">DNA-binding</keyword>
<keyword evidence="8" id="KW-1185">Reference proteome</keyword>
<evidence type="ECO:0000256" key="2">
    <source>
        <dbReference type="ARBA" id="ARBA00023015"/>
    </source>
</evidence>
<evidence type="ECO:0000256" key="1">
    <source>
        <dbReference type="ARBA" id="ARBA00022491"/>
    </source>
</evidence>
<organism evidence="7 8">
    <name type="scientific">Cohnella suwonensis</name>
    <dbReference type="NCBI Taxonomy" id="696072"/>
    <lineage>
        <taxon>Bacteria</taxon>
        <taxon>Bacillati</taxon>
        <taxon>Bacillota</taxon>
        <taxon>Bacilli</taxon>
        <taxon>Bacillales</taxon>
        <taxon>Paenibacillaceae</taxon>
        <taxon>Cohnella</taxon>
    </lineage>
</organism>
<keyword evidence="2" id="KW-0805">Transcription regulation</keyword>